<proteinExistence type="predicted"/>
<name>A0ABX3ZGY1_9BACL</name>
<reference evidence="1 2" key="1">
    <citation type="journal article" date="2017" name="Int. J. Syst. Evol. Microbiol.">
        <title>Solibacillus kalamii sp. nov., isolated from a high-efficiency particulate arrestance filter system used in the International Space Station.</title>
        <authorList>
            <person name="Checinska Sielaff A."/>
            <person name="Kumar R.M."/>
            <person name="Pal D."/>
            <person name="Mayilraj S."/>
            <person name="Venkateswaran K."/>
        </authorList>
    </citation>
    <scope>NUCLEOTIDE SEQUENCE [LARGE SCALE GENOMIC DNA]</scope>
    <source>
        <strain evidence="1 2">ISSFR-015</strain>
    </source>
</reference>
<dbReference type="RefSeq" id="WP_087617567.1">
    <property type="nucleotide sequence ID" value="NZ_JAFBEY010000005.1"/>
</dbReference>
<organism evidence="1 2">
    <name type="scientific">Solibacillus kalamii</name>
    <dbReference type="NCBI Taxonomy" id="1748298"/>
    <lineage>
        <taxon>Bacteria</taxon>
        <taxon>Bacillati</taxon>
        <taxon>Bacillota</taxon>
        <taxon>Bacilli</taxon>
        <taxon>Bacillales</taxon>
        <taxon>Caryophanaceae</taxon>
        <taxon>Solibacillus</taxon>
    </lineage>
</organism>
<protein>
    <submittedName>
        <fullName evidence="1">Uncharacterized protein</fullName>
    </submittedName>
</protein>
<evidence type="ECO:0000313" key="1">
    <source>
        <dbReference type="EMBL" id="OUZ38663.1"/>
    </source>
</evidence>
<evidence type="ECO:0000313" key="2">
    <source>
        <dbReference type="Proteomes" id="UP000196594"/>
    </source>
</evidence>
<accession>A0ABX3ZGY1</accession>
<sequence length="190" mass="22558">MRIDKNMNIKYNQKNNTYQIFISFKKFTNQLENLSKSNIFFSTYKQNSTVDGFIALSNSLYFRFLIIHKLGSIVKIDDNISNRDLVKIKIDTKKQDIIISIFPEVFKELSLEYFENKFSIKYPLLNNFYIDLSLASNKEFIMDRWDKFSTPNHNALNKDLKESDINRFNMSQNTDGGRKKNEFLTDSFLY</sequence>
<keyword evidence="2" id="KW-1185">Reference proteome</keyword>
<comment type="caution">
    <text evidence="1">The sequence shown here is derived from an EMBL/GenBank/DDBJ whole genome shotgun (WGS) entry which is preliminary data.</text>
</comment>
<dbReference type="EMBL" id="NHNT01000007">
    <property type="protein sequence ID" value="OUZ38663.1"/>
    <property type="molecule type" value="Genomic_DNA"/>
</dbReference>
<dbReference type="Proteomes" id="UP000196594">
    <property type="component" value="Unassembled WGS sequence"/>
</dbReference>
<gene>
    <name evidence="1" type="ORF">CBM15_11140</name>
</gene>